<reference evidence="2 3" key="1">
    <citation type="submission" date="2015-01" db="EMBL/GenBank/DDBJ databases">
        <title>Draft genome of the acidophilic iron oxidizer Ferrimicrobium acidiphilum strain T23.</title>
        <authorList>
            <person name="Poehlein A."/>
            <person name="Eisen S."/>
            <person name="Schloemann M."/>
            <person name="Johnson B.D."/>
            <person name="Daniel R."/>
            <person name="Muehling M."/>
        </authorList>
    </citation>
    <scope>NUCLEOTIDE SEQUENCE [LARGE SCALE GENOMIC DNA]</scope>
    <source>
        <strain evidence="2 3">T23</strain>
    </source>
</reference>
<dbReference type="Gene3D" id="2.40.50.100">
    <property type="match status" value="1"/>
</dbReference>
<protein>
    <submittedName>
        <fullName evidence="2">Glycine cleavage system H protein</fullName>
    </submittedName>
</protein>
<dbReference type="GO" id="GO:0009249">
    <property type="term" value="P:protein lipoylation"/>
    <property type="evidence" value="ECO:0007669"/>
    <property type="project" value="TreeGrafter"/>
</dbReference>
<dbReference type="PANTHER" id="PTHR11715">
    <property type="entry name" value="GLYCINE CLEAVAGE SYSTEM H PROTEIN"/>
    <property type="match status" value="1"/>
</dbReference>
<dbReference type="InterPro" id="IPR011053">
    <property type="entry name" value="Single_hybrid_motif"/>
</dbReference>
<dbReference type="PANTHER" id="PTHR11715:SF3">
    <property type="entry name" value="GLYCINE CLEAVAGE SYSTEM H PROTEIN-RELATED"/>
    <property type="match status" value="1"/>
</dbReference>
<dbReference type="PROSITE" id="PS00189">
    <property type="entry name" value="LIPOYL"/>
    <property type="match status" value="1"/>
</dbReference>
<dbReference type="InterPro" id="IPR002930">
    <property type="entry name" value="GCV_H"/>
</dbReference>
<dbReference type="STRING" id="1121877.FEAC_11520"/>
<dbReference type="eggNOG" id="COG0509">
    <property type="taxonomic scope" value="Bacteria"/>
</dbReference>
<evidence type="ECO:0000313" key="3">
    <source>
        <dbReference type="Proteomes" id="UP000032336"/>
    </source>
</evidence>
<dbReference type="InterPro" id="IPR033753">
    <property type="entry name" value="GCV_H/Fam206"/>
</dbReference>
<keyword evidence="1" id="KW-0450">Lipoyl</keyword>
<dbReference type="GO" id="GO:0005829">
    <property type="term" value="C:cytosol"/>
    <property type="evidence" value="ECO:0007669"/>
    <property type="project" value="TreeGrafter"/>
</dbReference>
<evidence type="ECO:0000313" key="2">
    <source>
        <dbReference type="EMBL" id="KJE77026.1"/>
    </source>
</evidence>
<gene>
    <name evidence="2" type="primary">gcvH3</name>
    <name evidence="2" type="ORF">FEAC_11520</name>
</gene>
<evidence type="ECO:0000256" key="1">
    <source>
        <dbReference type="ARBA" id="ARBA00022823"/>
    </source>
</evidence>
<name>A0A0D8FV88_9ACTN</name>
<dbReference type="InterPro" id="IPR003016">
    <property type="entry name" value="2-oxoA_DH_lipoyl-BS"/>
</dbReference>
<dbReference type="Pfam" id="PF01597">
    <property type="entry name" value="GCV_H"/>
    <property type="match status" value="1"/>
</dbReference>
<proteinExistence type="predicted"/>
<dbReference type="SUPFAM" id="SSF51230">
    <property type="entry name" value="Single hybrid motif"/>
    <property type="match status" value="1"/>
</dbReference>
<dbReference type="AlphaFoldDB" id="A0A0D8FV88"/>
<organism evidence="2 3">
    <name type="scientific">Ferrimicrobium acidiphilum DSM 19497</name>
    <dbReference type="NCBI Taxonomy" id="1121877"/>
    <lineage>
        <taxon>Bacteria</taxon>
        <taxon>Bacillati</taxon>
        <taxon>Actinomycetota</taxon>
        <taxon>Acidimicrobiia</taxon>
        <taxon>Acidimicrobiales</taxon>
        <taxon>Acidimicrobiaceae</taxon>
        <taxon>Ferrimicrobium</taxon>
    </lineage>
</organism>
<dbReference type="GO" id="GO:0005960">
    <property type="term" value="C:glycine cleavage complex"/>
    <property type="evidence" value="ECO:0007669"/>
    <property type="project" value="InterPro"/>
</dbReference>
<dbReference type="GO" id="GO:0019464">
    <property type="term" value="P:glycine decarboxylation via glycine cleavage system"/>
    <property type="evidence" value="ECO:0007669"/>
    <property type="project" value="InterPro"/>
</dbReference>
<dbReference type="EMBL" id="JXUW01000008">
    <property type="protein sequence ID" value="KJE77026.1"/>
    <property type="molecule type" value="Genomic_DNA"/>
</dbReference>
<sequence length="148" mass="16697">METWAGCALPTDRFYDLVADVWVKIEDSVARVGMTDVAQTRMGRLVQLSWKSPGRRVERGRPLAVLESAKWVGPMISPLTGVIRENNRVSFDADVAVANRDPYELGWFYVIEYSGDAELSELVSGDAAVEYYRELIDREGIQCFRCAE</sequence>
<dbReference type="GeneID" id="78372385"/>
<comment type="caution">
    <text evidence="2">The sequence shown here is derived from an EMBL/GenBank/DDBJ whole genome shotgun (WGS) entry which is preliminary data.</text>
</comment>
<accession>A0A0D8FV88</accession>
<dbReference type="Proteomes" id="UP000032336">
    <property type="component" value="Unassembled WGS sequence"/>
</dbReference>
<dbReference type="RefSeq" id="WP_035388946.1">
    <property type="nucleotide sequence ID" value="NZ_JQKF01000008.1"/>
</dbReference>
<keyword evidence="3" id="KW-1185">Reference proteome</keyword>
<dbReference type="CDD" id="cd06848">
    <property type="entry name" value="GCS_H"/>
    <property type="match status" value="1"/>
</dbReference>